<dbReference type="SUPFAM" id="SSF52540">
    <property type="entry name" value="P-loop containing nucleoside triphosphate hydrolases"/>
    <property type="match status" value="1"/>
</dbReference>
<keyword evidence="6 10" id="KW-0067">ATP-binding</keyword>
<proteinExistence type="inferred from homology"/>
<dbReference type="PANTHER" id="PTHR43553:SF21">
    <property type="entry name" value="ABC TRANSPORTER ATP-BINDING PROTEIN MA_1418-RELATED"/>
    <property type="match status" value="1"/>
</dbReference>
<feature type="domain" description="ABC transporter" evidence="9">
    <location>
        <begin position="3"/>
        <end position="236"/>
    </location>
</feature>
<evidence type="ECO:0000259" key="9">
    <source>
        <dbReference type="PROSITE" id="PS50893"/>
    </source>
</evidence>
<evidence type="ECO:0000256" key="3">
    <source>
        <dbReference type="ARBA" id="ARBA00022448"/>
    </source>
</evidence>
<dbReference type="Proteomes" id="UP000657177">
    <property type="component" value="Unassembled WGS sequence"/>
</dbReference>
<organism evidence="10 11">
    <name type="scientific">Capillibacterium thermochitinicola</name>
    <dbReference type="NCBI Taxonomy" id="2699427"/>
    <lineage>
        <taxon>Bacteria</taxon>
        <taxon>Bacillati</taxon>
        <taxon>Bacillota</taxon>
        <taxon>Capillibacterium</taxon>
    </lineage>
</organism>
<comment type="caution">
    <text evidence="10">The sequence shown here is derived from an EMBL/GenBank/DDBJ whole genome shotgun (WGS) entry which is preliminary data.</text>
</comment>
<evidence type="ECO:0000313" key="10">
    <source>
        <dbReference type="EMBL" id="MBA2132100.1"/>
    </source>
</evidence>
<dbReference type="InterPro" id="IPR027417">
    <property type="entry name" value="P-loop_NTPase"/>
</dbReference>
<evidence type="ECO:0000256" key="8">
    <source>
        <dbReference type="ARBA" id="ARBA00023136"/>
    </source>
</evidence>
<comment type="similarity">
    <text evidence="2">Belongs to the ABC transporter superfamily.</text>
</comment>
<evidence type="ECO:0000256" key="6">
    <source>
        <dbReference type="ARBA" id="ARBA00022840"/>
    </source>
</evidence>
<name>A0A8J6HY19_9FIRM</name>
<evidence type="ECO:0000256" key="5">
    <source>
        <dbReference type="ARBA" id="ARBA00022741"/>
    </source>
</evidence>
<dbReference type="InterPro" id="IPR015856">
    <property type="entry name" value="ABC_transpr_CbiO/EcfA_su"/>
</dbReference>
<evidence type="ECO:0000256" key="2">
    <source>
        <dbReference type="ARBA" id="ARBA00005417"/>
    </source>
</evidence>
<keyword evidence="8" id="KW-0472">Membrane</keyword>
<gene>
    <name evidence="10" type="ORF">G5B42_00810</name>
</gene>
<dbReference type="PANTHER" id="PTHR43553">
    <property type="entry name" value="HEAVY METAL TRANSPORTER"/>
    <property type="match status" value="1"/>
</dbReference>
<dbReference type="Pfam" id="PF00005">
    <property type="entry name" value="ABC_tran"/>
    <property type="match status" value="1"/>
</dbReference>
<dbReference type="Gene3D" id="3.40.50.300">
    <property type="entry name" value="P-loop containing nucleotide triphosphate hydrolases"/>
    <property type="match status" value="1"/>
</dbReference>
<comment type="subcellular location">
    <subcellularLocation>
        <location evidence="1">Cell membrane</location>
        <topology evidence="1">Peripheral membrane protein</topology>
    </subcellularLocation>
</comment>
<accession>A0A8J6HY19</accession>
<dbReference type="GO" id="GO:0043190">
    <property type="term" value="C:ATP-binding cassette (ABC) transporter complex"/>
    <property type="evidence" value="ECO:0007669"/>
    <property type="project" value="TreeGrafter"/>
</dbReference>
<protein>
    <submittedName>
        <fullName evidence="10">ABC transporter ATP-binding protein</fullName>
    </submittedName>
</protein>
<dbReference type="RefSeq" id="WP_181338530.1">
    <property type="nucleotide sequence ID" value="NZ_JAAKDE010000001.1"/>
</dbReference>
<dbReference type="PROSITE" id="PS50893">
    <property type="entry name" value="ABC_TRANSPORTER_2"/>
    <property type="match status" value="1"/>
</dbReference>
<evidence type="ECO:0000256" key="4">
    <source>
        <dbReference type="ARBA" id="ARBA00022475"/>
    </source>
</evidence>
<keyword evidence="3" id="KW-0813">Transport</keyword>
<dbReference type="InterPro" id="IPR050095">
    <property type="entry name" value="ECF_ABC_transporter_ATP-bd"/>
</dbReference>
<dbReference type="GO" id="GO:0016887">
    <property type="term" value="F:ATP hydrolysis activity"/>
    <property type="evidence" value="ECO:0007669"/>
    <property type="project" value="InterPro"/>
</dbReference>
<dbReference type="EMBL" id="JAAKDE010000001">
    <property type="protein sequence ID" value="MBA2132100.1"/>
    <property type="molecule type" value="Genomic_DNA"/>
</dbReference>
<dbReference type="SMART" id="SM00382">
    <property type="entry name" value="AAA"/>
    <property type="match status" value="1"/>
</dbReference>
<dbReference type="InterPro" id="IPR003593">
    <property type="entry name" value="AAA+_ATPase"/>
</dbReference>
<dbReference type="FunFam" id="3.40.50.300:FF:000224">
    <property type="entry name" value="Energy-coupling factor transporter ATP-binding protein EcfA"/>
    <property type="match status" value="1"/>
</dbReference>
<dbReference type="GO" id="GO:0005524">
    <property type="term" value="F:ATP binding"/>
    <property type="evidence" value="ECO:0007669"/>
    <property type="project" value="UniProtKB-KW"/>
</dbReference>
<keyword evidence="11" id="KW-1185">Reference proteome</keyword>
<keyword evidence="4" id="KW-1003">Cell membrane</keyword>
<keyword evidence="7" id="KW-1278">Translocase</keyword>
<reference evidence="10" key="1">
    <citation type="submission" date="2020-06" db="EMBL/GenBank/DDBJ databases">
        <title>Novel chitinolytic bacterium.</title>
        <authorList>
            <person name="Ungkulpasvich U."/>
            <person name="Kosugi A."/>
            <person name="Uke A."/>
        </authorList>
    </citation>
    <scope>NUCLEOTIDE SEQUENCE</scope>
    <source>
        <strain evidence="10">UUS1-1</strain>
    </source>
</reference>
<evidence type="ECO:0000313" key="11">
    <source>
        <dbReference type="Proteomes" id="UP000657177"/>
    </source>
</evidence>
<keyword evidence="5" id="KW-0547">Nucleotide-binding</keyword>
<evidence type="ECO:0000256" key="7">
    <source>
        <dbReference type="ARBA" id="ARBA00022967"/>
    </source>
</evidence>
<dbReference type="CDD" id="cd03225">
    <property type="entry name" value="ABC_cobalt_CbiO_domain1"/>
    <property type="match status" value="1"/>
</dbReference>
<sequence length="268" mass="29242">MKIEIIDLVHIYPTGDVALRGITTTLEGTEPVAIVGQNGSGKTTLVKHLNGILRPTKGDVLINGVSINTKSTAKWAKQIGYVFQNPDDQLFLETVRKELEFGPKQVGMPPAEIEKNVKYAAELCNLEQHLDKHPFDLSITEKKFCTIASIIAMDPEVIIFDEPTMGQDLAGADRLAAIIQSLKAKGKLCITISHDMKFVARNFSRVIVLYKGEILLDGDKTEVLAQPEKLKLSFVTPPPVTRVAQSANLPTVFAVDDLIGAIKAKKGA</sequence>
<dbReference type="InterPro" id="IPR003439">
    <property type="entry name" value="ABC_transporter-like_ATP-bd"/>
</dbReference>
<dbReference type="AlphaFoldDB" id="A0A8J6HY19"/>
<evidence type="ECO:0000256" key="1">
    <source>
        <dbReference type="ARBA" id="ARBA00004202"/>
    </source>
</evidence>
<dbReference type="GO" id="GO:0042626">
    <property type="term" value="F:ATPase-coupled transmembrane transporter activity"/>
    <property type="evidence" value="ECO:0007669"/>
    <property type="project" value="TreeGrafter"/>
</dbReference>